<keyword evidence="12" id="KW-1185">Reference proteome</keyword>
<dbReference type="RefSeq" id="WP_222988809.1">
    <property type="nucleotide sequence ID" value="NZ_JAINVV010000003.1"/>
</dbReference>
<evidence type="ECO:0000256" key="2">
    <source>
        <dbReference type="ARBA" id="ARBA00004196"/>
    </source>
</evidence>
<dbReference type="CDD" id="cd08168">
    <property type="entry name" value="Cytochrom_C3"/>
    <property type="match status" value="1"/>
</dbReference>
<evidence type="ECO:0000256" key="8">
    <source>
        <dbReference type="ARBA" id="ARBA00023004"/>
    </source>
</evidence>
<keyword evidence="9" id="KW-0472">Membrane</keyword>
<comment type="caution">
    <text evidence="11">The sequence shown here is derived from an EMBL/GenBank/DDBJ whole genome shotgun (WGS) entry which is preliminary data.</text>
</comment>
<keyword evidence="7" id="KW-0249">Electron transport</keyword>
<dbReference type="SUPFAM" id="SSF48695">
    <property type="entry name" value="Multiheme cytochromes"/>
    <property type="match status" value="1"/>
</dbReference>
<keyword evidence="8" id="KW-0408">Iron</keyword>
<sequence>MRFLIRQISRTADGREIVRPVTLEQPVITVGRLADNDIHLADLAVTPRHAEIARLDARGIVVRALDTLGFDVDGRTVMSVEIDAAEGAELKFGAHRLTIGLDGDAVTIAVERVQALSDATGDKDEQRVFSLRGLLPGKRLSAWAFAGLVLAAFLVAPIMTWATYRAAPQRPAGFHADSLWSSGALSQAHQGLKDNCQACHKDAFVSVTDDACLTCHKDTHDHADPMRLAAAKAPPGAGARVGLMFAAAFNRPQGRCVECHGEHEGAGPMQPAAQRFCADCHGGMKERLGDTQLLDASDFGTAHPEFRPAVIVRPGGDHPVVRRISFTAHPREENGLKFPHKLHLSTTNGVARMAQTMAGEQGFGQSLVCKDCHTPDATGTRFQPVDMERDCAMCHSLAFDQIGGTIRTLRHGDPAQVVADLRAYYRGTGPERPPSLGGMARRRPGDYAQGRTYYAYFGAVAARGGQAEQAVRAVFSPGGACFDCHSIDRQGDAASAGFRVQPVSQNARYFLKGWFDHDAHRTETCESCHAAPTSGSAGDLLIPDLALCRTCHVGEGGAALRRVAEPVASGCALCHSYHADDGAPWSTRQRVARIKDGTNAGAARGGRR</sequence>
<evidence type="ECO:0000313" key="11">
    <source>
        <dbReference type="EMBL" id="MBY8821718.1"/>
    </source>
</evidence>
<evidence type="ECO:0000256" key="3">
    <source>
        <dbReference type="ARBA" id="ARBA00022448"/>
    </source>
</evidence>
<dbReference type="PANTHER" id="PTHR35038">
    <property type="entry name" value="DISSIMILATORY SULFITE REDUCTASE SIRA"/>
    <property type="match status" value="1"/>
</dbReference>
<keyword evidence="9" id="KW-0812">Transmembrane</keyword>
<evidence type="ECO:0000256" key="1">
    <source>
        <dbReference type="ARBA" id="ARBA00001926"/>
    </source>
</evidence>
<keyword evidence="3" id="KW-0813">Transport</keyword>
<keyword evidence="9" id="KW-1133">Transmembrane helix</keyword>
<comment type="subcellular location">
    <subcellularLocation>
        <location evidence="2">Cell envelope</location>
    </subcellularLocation>
</comment>
<evidence type="ECO:0000256" key="5">
    <source>
        <dbReference type="ARBA" id="ARBA00022723"/>
    </source>
</evidence>
<dbReference type="CDD" id="cd00060">
    <property type="entry name" value="FHA"/>
    <property type="match status" value="1"/>
</dbReference>
<keyword evidence="5" id="KW-0479">Metal-binding</keyword>
<dbReference type="Gene3D" id="2.60.200.20">
    <property type="match status" value="1"/>
</dbReference>
<keyword evidence="4" id="KW-0349">Heme</keyword>
<evidence type="ECO:0000256" key="6">
    <source>
        <dbReference type="ARBA" id="ARBA00022729"/>
    </source>
</evidence>
<comment type="cofactor">
    <cofactor evidence="1">
        <name>heme c</name>
        <dbReference type="ChEBI" id="CHEBI:61717"/>
    </cofactor>
</comment>
<dbReference type="InterPro" id="IPR012286">
    <property type="entry name" value="Tetrahaem_cytochrome"/>
</dbReference>
<feature type="transmembrane region" description="Helical" evidence="9">
    <location>
        <begin position="140"/>
        <end position="164"/>
    </location>
</feature>
<organism evidence="11 12">
    <name type="scientific">Sphingomonas colocasiae</name>
    <dbReference type="NCBI Taxonomy" id="1848973"/>
    <lineage>
        <taxon>Bacteria</taxon>
        <taxon>Pseudomonadati</taxon>
        <taxon>Pseudomonadota</taxon>
        <taxon>Alphaproteobacteria</taxon>
        <taxon>Sphingomonadales</taxon>
        <taxon>Sphingomonadaceae</taxon>
        <taxon>Sphingomonas</taxon>
    </lineage>
</organism>
<evidence type="ECO:0000256" key="4">
    <source>
        <dbReference type="ARBA" id="ARBA00022617"/>
    </source>
</evidence>
<keyword evidence="6" id="KW-0732">Signal</keyword>
<evidence type="ECO:0000259" key="10">
    <source>
        <dbReference type="PROSITE" id="PS50006"/>
    </source>
</evidence>
<dbReference type="Pfam" id="PF00498">
    <property type="entry name" value="FHA"/>
    <property type="match status" value="1"/>
</dbReference>
<feature type="domain" description="FHA" evidence="10">
    <location>
        <begin position="28"/>
        <end position="77"/>
    </location>
</feature>
<gene>
    <name evidence="11" type="ORF">K7G82_05405</name>
</gene>
<dbReference type="PROSITE" id="PS50006">
    <property type="entry name" value="FHA_DOMAIN"/>
    <property type="match status" value="1"/>
</dbReference>
<dbReference type="Proteomes" id="UP000706039">
    <property type="component" value="Unassembled WGS sequence"/>
</dbReference>
<dbReference type="PANTHER" id="PTHR35038:SF6">
    <property type="entry name" value="SURFACE LOCALIZED DECAHEME CYTOCHROME C LIPOPROTEIN"/>
    <property type="match status" value="1"/>
</dbReference>
<reference evidence="11 12" key="1">
    <citation type="submission" date="2021-08" db="EMBL/GenBank/DDBJ databases">
        <authorList>
            <person name="Tuo L."/>
        </authorList>
    </citation>
    <scope>NUCLEOTIDE SEQUENCE [LARGE SCALE GENOMIC DNA]</scope>
    <source>
        <strain evidence="11 12">JCM 31229</strain>
    </source>
</reference>
<name>A0ABS7PKG2_9SPHN</name>
<dbReference type="Pfam" id="PF14537">
    <property type="entry name" value="Cytochrom_c3_2"/>
    <property type="match status" value="1"/>
</dbReference>
<proteinExistence type="predicted"/>
<dbReference type="SUPFAM" id="SSF49879">
    <property type="entry name" value="SMAD/FHA domain"/>
    <property type="match status" value="1"/>
</dbReference>
<dbReference type="Gene3D" id="3.90.10.10">
    <property type="entry name" value="Cytochrome C3"/>
    <property type="match status" value="3"/>
</dbReference>
<evidence type="ECO:0000313" key="12">
    <source>
        <dbReference type="Proteomes" id="UP000706039"/>
    </source>
</evidence>
<accession>A0ABS7PKG2</accession>
<dbReference type="EMBL" id="JAINVV010000003">
    <property type="protein sequence ID" value="MBY8821718.1"/>
    <property type="molecule type" value="Genomic_DNA"/>
</dbReference>
<evidence type="ECO:0000256" key="9">
    <source>
        <dbReference type="SAM" id="Phobius"/>
    </source>
</evidence>
<evidence type="ECO:0000256" key="7">
    <source>
        <dbReference type="ARBA" id="ARBA00022982"/>
    </source>
</evidence>
<dbReference type="InterPro" id="IPR051829">
    <property type="entry name" value="Multiheme_Cytochr_ET"/>
</dbReference>
<dbReference type="InterPro" id="IPR000253">
    <property type="entry name" value="FHA_dom"/>
</dbReference>
<protein>
    <submittedName>
        <fullName evidence="11">Cytochrome c3 family protein</fullName>
    </submittedName>
</protein>
<dbReference type="InterPro" id="IPR008984">
    <property type="entry name" value="SMAD_FHA_dom_sf"/>
</dbReference>
<dbReference type="InterPro" id="IPR036280">
    <property type="entry name" value="Multihaem_cyt_sf"/>
</dbReference>